<dbReference type="RefSeq" id="WP_058870468.1">
    <property type="nucleotide sequence ID" value="NZ_CP031011.1"/>
</dbReference>
<reference evidence="1" key="2">
    <citation type="submission" date="2022-09" db="EMBL/GenBank/DDBJ databases">
        <title>Intensive care unit water sources are persistently colonized with multi-drug resistant bacteria and are the site of extensive horizontal gene transfer of antibiotic resistance genes.</title>
        <authorList>
            <person name="Diorio-Toth L."/>
        </authorList>
    </citation>
    <scope>NUCLEOTIDE SEQUENCE</scope>
    <source>
        <strain evidence="1">GD03885</strain>
    </source>
</reference>
<evidence type="ECO:0000313" key="3">
    <source>
        <dbReference type="Proteomes" id="UP000277537"/>
    </source>
</evidence>
<proteinExistence type="predicted"/>
<evidence type="ECO:0000313" key="1">
    <source>
        <dbReference type="EMBL" id="MDH0827787.1"/>
    </source>
</evidence>
<dbReference type="EMBL" id="RHXE01000085">
    <property type="protein sequence ID" value="RSE16447.1"/>
    <property type="molecule type" value="Genomic_DNA"/>
</dbReference>
<protein>
    <submittedName>
        <fullName evidence="2">Uncharacterized protein</fullName>
    </submittedName>
</protein>
<organism evidence="2 3">
    <name type="scientific">Acinetobacter johnsonii</name>
    <dbReference type="NCBI Taxonomy" id="40214"/>
    <lineage>
        <taxon>Bacteria</taxon>
        <taxon>Pseudomonadati</taxon>
        <taxon>Pseudomonadota</taxon>
        <taxon>Gammaproteobacteria</taxon>
        <taxon>Moraxellales</taxon>
        <taxon>Moraxellaceae</taxon>
        <taxon>Acinetobacter</taxon>
    </lineage>
</organism>
<sequence length="256" mass="29203">MSKTIRTVPFESDPQYQVPIGLYQISLLIGSSYGDGEHESPYGHTAVAIFTENKDVPVIVYDFGRYGKTYSEELGLGITLNGASSPRGEGILRLWWSFSRYIQGENACGYGTSKTRTTYEYIYYVQPQSVLNIMNFFKKLTDQGIRLNTSDIRTTYKLVDPYFALGPNCTTLSLNAMNVGLRNFTKNSSKYIDSTKVLGRMLSTAMKAKYQEPNYLYLLDNLKDYLESQDVAIKVNVKKFYHAKNQPKLPSERMRR</sequence>
<accession>A0A0W8GX34</accession>
<reference evidence="2 3" key="1">
    <citation type="submission" date="2018-10" db="EMBL/GenBank/DDBJ databases">
        <title>Transmission dynamics of multidrug resistant bacteria on intensive care unit surfaces.</title>
        <authorList>
            <person name="D'Souza A.W."/>
            <person name="Potter R.F."/>
            <person name="Wallace M."/>
            <person name="Shupe A."/>
            <person name="Patel S."/>
            <person name="Sun S."/>
            <person name="Gul D."/>
            <person name="Kwon J.H."/>
            <person name="Andleeb S."/>
            <person name="Burnham C.-A.D."/>
            <person name="Dantas G."/>
        </authorList>
    </citation>
    <scope>NUCLEOTIDE SEQUENCE [LARGE SCALE GENOMIC DNA]</scope>
    <source>
        <strain evidence="2 3">AJ_385</strain>
    </source>
</reference>
<dbReference type="Proteomes" id="UP000277537">
    <property type="component" value="Unassembled WGS sequence"/>
</dbReference>
<dbReference type="Proteomes" id="UP001160116">
    <property type="component" value="Unassembled WGS sequence"/>
</dbReference>
<comment type="caution">
    <text evidence="2">The sequence shown here is derived from an EMBL/GenBank/DDBJ whole genome shotgun (WGS) entry which is preliminary data.</text>
</comment>
<dbReference type="AlphaFoldDB" id="A0A0W8GX34"/>
<dbReference type="EMBL" id="JAOCCL010000056">
    <property type="protein sequence ID" value="MDH0827787.1"/>
    <property type="molecule type" value="Genomic_DNA"/>
</dbReference>
<gene>
    <name evidence="2" type="ORF">EGT73_18010</name>
    <name evidence="1" type="ORF">N5C97_15120</name>
</gene>
<name>A0A0W8GX34_ACIJO</name>
<evidence type="ECO:0000313" key="2">
    <source>
        <dbReference type="EMBL" id="RSE16447.1"/>
    </source>
</evidence>